<keyword evidence="5" id="KW-0804">Transcription</keyword>
<evidence type="ECO:0000256" key="1">
    <source>
        <dbReference type="ARBA" id="ARBA00004123"/>
    </source>
</evidence>
<evidence type="ECO:0000259" key="9">
    <source>
        <dbReference type="SMART" id="SM01281"/>
    </source>
</evidence>
<protein>
    <recommendedName>
        <fullName evidence="3">Mediator of RNA polymerase II transcription subunit 12</fullName>
    </recommendedName>
    <alternativeName>
        <fullName evidence="7">Mediator complex subunit 12</fullName>
    </alternativeName>
</protein>
<feature type="region of interest" description="Disordered" evidence="8">
    <location>
        <begin position="50"/>
        <end position="81"/>
    </location>
</feature>
<evidence type="ECO:0000256" key="5">
    <source>
        <dbReference type="ARBA" id="ARBA00023163"/>
    </source>
</evidence>
<dbReference type="PANTHER" id="PTHR46567:SF1">
    <property type="entry name" value="MEDIATOR OF RNA POLYMERASE II TRANSCRIPTION SUBUNIT 12"/>
    <property type="match status" value="1"/>
</dbReference>
<dbReference type="Proteomes" id="UP000094285">
    <property type="component" value="Unassembled WGS sequence"/>
</dbReference>
<evidence type="ECO:0000313" key="11">
    <source>
        <dbReference type="Proteomes" id="UP000094285"/>
    </source>
</evidence>
<keyword evidence="4" id="KW-0805">Transcription regulation</keyword>
<dbReference type="EMBL" id="KV453912">
    <property type="protein sequence ID" value="ODV79025.1"/>
    <property type="molecule type" value="Genomic_DNA"/>
</dbReference>
<gene>
    <name evidence="10" type="ORF">CANTADRAFT_50947</name>
</gene>
<evidence type="ECO:0000256" key="2">
    <source>
        <dbReference type="ARBA" id="ARBA00010289"/>
    </source>
</evidence>
<proteinExistence type="inferred from homology"/>
<feature type="compositionally biased region" description="Low complexity" evidence="8">
    <location>
        <begin position="7"/>
        <end position="18"/>
    </location>
</feature>
<name>A0A1E4SHQ4_9ASCO</name>
<dbReference type="GO" id="GO:0003712">
    <property type="term" value="F:transcription coregulator activity"/>
    <property type="evidence" value="ECO:0007669"/>
    <property type="project" value="InterPro"/>
</dbReference>
<feature type="domain" description="Mediator complex subunit Med12" evidence="9">
    <location>
        <begin position="163"/>
        <end position="226"/>
    </location>
</feature>
<dbReference type="GO" id="GO:0006357">
    <property type="term" value="P:regulation of transcription by RNA polymerase II"/>
    <property type="evidence" value="ECO:0007669"/>
    <property type="project" value="InterPro"/>
</dbReference>
<dbReference type="RefSeq" id="XP_020064147.1">
    <property type="nucleotide sequence ID" value="XM_020209882.1"/>
</dbReference>
<sequence length="1676" mass="191883">MSKSRNRNSLLSSHNRSSYTNSAKDELMAMKYVMNKPDLPLYPLNDADSAIESHSKDSSGVEPSDTNHTYPDYNPWKDHTHLPEDKKQQELQRLSNPNFLNKGYFETPIVSNEYYSARNLIQATIFSSTDNCNNVLKELSQHLTNGYKTRNEVINKIRANSNNFKIPPRVTLTITKKESWLKDLANPSIPLLKISDKLPHGIRNKVLIESVCNKGVPMTRAIWFTKCVLYGELITIRKKHQIRGSGVSTEDFEAHWLKEWTQQVSDYIYKYSKEMGNISSQEKKTSYMNKLNYLLQYVQTLYVECLLDKTFFLSLILKFLKEGLPLQSKHINELMIYSRNEGDESEDDEINDLMLDENHKWITELDLNYGLRLVCLTMMKIFWNDILKFDYLCKEVSELLLLNHYFISKISFLNNKTNFRNLSDGLNQKLLALISDHVTFLFELNTNVFILPNFWVLINSTLYKILKDGEKGRSNQENEEIQGQLELIKYRNESLVLNMRQSTSLANSMTKLSSLPGQQSNAEVEESDHTFINRSSNDILRFIQQLDGLKLGALAEILRPEGTYRTESNELSQLSASLKSTLPSWRIGLSIIIHWSVSSYRCMRKSSENILIICNFLKRQVLQSFSKTSKSSINLKIEFENEILEIIYSIVESEPSTIINYNLYVLINELYQLKIITISSYLRKLIASGIFYLTPEDVTSGQNQLAQMHLNILQNLPVLNNRQCDSILKKWIPNGFNFKEKFEMGKNVLEKEILGLVSSNTKDSENMASYKVNIDSPDYPLHYIKDLNVGLKFLLVNWVTNELKSNVTKSPKLVHITPFTITSLYNFYSLCDNLTVFFKVLIKFILKNDSGMIIFYMDSLYLVARLVLRHFKLIKFMGGTGSTVTNGSESSSAYELFKLIVLNYKDQSTREFDYFKFEGIWNFIDNAIEKKQIEPELGKPKRQLDGDNETDSPLKITSDTKQDGKSFEYSYTNFKEDLDRLTTATSNYLSDQEVLDILDTLHLETELDKHHDSLATDGLTSPSNDEHLHEAQLLNRVLDYYFKHLPELSEENESLIVKIMANIQNKLRYDETLFRTCIQNFISLLLSLADSDHLILFVKKLCLFELVNIKDIINFFQDTNEDTANDKIAEEITYKLLLEEKNEDMPCSQLLLLNLVRDTFKFRNTSTHTFTILKGLRVGDSIFSTILFVLYKEPTLSFLNHLAVTNTKLFLDELILKIPTKDSIELLNILLGWKESQYVQTLGDFSKVVSRIEEFNLPLAQVLLRRICSQELFELPKSEIQFRMKTLVESFVGNLHFDFTSRNSYFGELFNYLIWDHKVCVLNILEDLVLLNTNFVTESSPRISLLVKSSGDEINLLPVLNDFFKKFSTSSTNVVGSSGGLFQNLQNFLTKLVEVTLSIGSKDNEHENISNAVSILLRILIIHKATLTKKIVSQDGEHFLFIKNLIKLLKSTFLQHGNEKLCILLYDLLLLLKTSLTEVLTLNLELDLSEGTSPGFNMGSIEETPKVDTNNDQEWNVTPTAPATTPGGLLATPNATATPGVVATPVINLQGNPSAHLSSIFNLPEPVQQNPFKEYLNSKIDSVLTLDEFELQRSGDIHVANESNLALVPTNQDSSSLSNALGILSNSVRSSNVKVQSYYPYKLRSFEILEDSSQGLNDSCINLQLFDAYTTRENPP</sequence>
<dbReference type="InterPro" id="IPR019035">
    <property type="entry name" value="Mediator_Med12"/>
</dbReference>
<dbReference type="PANTHER" id="PTHR46567">
    <property type="entry name" value="MEDIATOR OF RNA POLYMERASE II TRANSCRIPTION SUBUNIT 12"/>
    <property type="match status" value="1"/>
</dbReference>
<comment type="subcellular location">
    <subcellularLocation>
        <location evidence="1">Nucleus</location>
    </subcellularLocation>
</comment>
<dbReference type="STRING" id="984487.A0A1E4SHQ4"/>
<reference evidence="11" key="1">
    <citation type="submission" date="2016-05" db="EMBL/GenBank/DDBJ databases">
        <title>Comparative genomics of biotechnologically important yeasts.</title>
        <authorList>
            <consortium name="DOE Joint Genome Institute"/>
            <person name="Riley R."/>
            <person name="Haridas S."/>
            <person name="Wolfe K.H."/>
            <person name="Lopes M.R."/>
            <person name="Hittinger C.T."/>
            <person name="Goker M."/>
            <person name="Salamov A."/>
            <person name="Wisecaver J."/>
            <person name="Long T.M."/>
            <person name="Aerts A.L."/>
            <person name="Barry K."/>
            <person name="Choi C."/>
            <person name="Clum A."/>
            <person name="Coughlan A.Y."/>
            <person name="Deshpande S."/>
            <person name="Douglass A.P."/>
            <person name="Hanson S.J."/>
            <person name="Klenk H.-P."/>
            <person name="Labutti K."/>
            <person name="Lapidus A."/>
            <person name="Lindquist E."/>
            <person name="Lipzen A."/>
            <person name="Meier-Kolthoff J.P."/>
            <person name="Ohm R.A."/>
            <person name="Otillar R.P."/>
            <person name="Pangilinan J."/>
            <person name="Peng Y."/>
            <person name="Rokas A."/>
            <person name="Rosa C.A."/>
            <person name="Scheuner C."/>
            <person name="Sibirny A.A."/>
            <person name="Slot J.C."/>
            <person name="Stielow J.B."/>
            <person name="Sun H."/>
            <person name="Kurtzman C.P."/>
            <person name="Blackwell M."/>
            <person name="Grigoriev I.V."/>
            <person name="Jeffries T.W."/>
        </authorList>
    </citation>
    <scope>NUCLEOTIDE SEQUENCE [LARGE SCALE GENOMIC DNA]</scope>
    <source>
        <strain evidence="11">NRRL Y-17324</strain>
    </source>
</reference>
<feature type="compositionally biased region" description="Basic and acidic residues" evidence="8">
    <location>
        <begin position="935"/>
        <end position="945"/>
    </location>
</feature>
<accession>A0A1E4SHQ4</accession>
<dbReference type="Pfam" id="PF09497">
    <property type="entry name" value="Med12"/>
    <property type="match status" value="1"/>
</dbReference>
<feature type="region of interest" description="Disordered" evidence="8">
    <location>
        <begin position="1"/>
        <end position="22"/>
    </location>
</feature>
<evidence type="ECO:0000256" key="7">
    <source>
        <dbReference type="ARBA" id="ARBA00032010"/>
    </source>
</evidence>
<keyword evidence="6" id="KW-0539">Nucleus</keyword>
<evidence type="ECO:0000313" key="10">
    <source>
        <dbReference type="EMBL" id="ODV79025.1"/>
    </source>
</evidence>
<organism evidence="10 11">
    <name type="scientific">Suhomyces tanzawaensis NRRL Y-17324</name>
    <dbReference type="NCBI Taxonomy" id="984487"/>
    <lineage>
        <taxon>Eukaryota</taxon>
        <taxon>Fungi</taxon>
        <taxon>Dikarya</taxon>
        <taxon>Ascomycota</taxon>
        <taxon>Saccharomycotina</taxon>
        <taxon>Pichiomycetes</taxon>
        <taxon>Debaryomycetaceae</taxon>
        <taxon>Suhomyces</taxon>
    </lineage>
</organism>
<evidence type="ECO:0000256" key="3">
    <source>
        <dbReference type="ARBA" id="ARBA00019622"/>
    </source>
</evidence>
<evidence type="ECO:0000256" key="6">
    <source>
        <dbReference type="ARBA" id="ARBA00023242"/>
    </source>
</evidence>
<comment type="similarity">
    <text evidence="2">Belongs to the Mediator complex subunit 12 family.</text>
</comment>
<dbReference type="OrthoDB" id="20828at2759"/>
<dbReference type="GO" id="GO:0016592">
    <property type="term" value="C:mediator complex"/>
    <property type="evidence" value="ECO:0007669"/>
    <property type="project" value="InterPro"/>
</dbReference>
<dbReference type="GeneID" id="30984018"/>
<dbReference type="SMART" id="SM01281">
    <property type="entry name" value="Med12"/>
    <property type="match status" value="1"/>
</dbReference>
<feature type="region of interest" description="Disordered" evidence="8">
    <location>
        <begin position="935"/>
        <end position="961"/>
    </location>
</feature>
<evidence type="ECO:0000256" key="8">
    <source>
        <dbReference type="SAM" id="MobiDB-lite"/>
    </source>
</evidence>
<evidence type="ECO:0000256" key="4">
    <source>
        <dbReference type="ARBA" id="ARBA00023015"/>
    </source>
</evidence>
<keyword evidence="11" id="KW-1185">Reference proteome</keyword>